<reference evidence="2" key="1">
    <citation type="journal article" date="2013" name="Proc. Natl. Acad. Sci. U.S.A.">
        <title>Genome structure and metabolic features in the red seaweed Chondrus crispus shed light on evolution of the Archaeplastida.</title>
        <authorList>
            <person name="Collen J."/>
            <person name="Porcel B."/>
            <person name="Carre W."/>
            <person name="Ball S.G."/>
            <person name="Chaparro C."/>
            <person name="Tonon T."/>
            <person name="Barbeyron T."/>
            <person name="Michel G."/>
            <person name="Noel B."/>
            <person name="Valentin K."/>
            <person name="Elias M."/>
            <person name="Artiguenave F."/>
            <person name="Arun A."/>
            <person name="Aury J.M."/>
            <person name="Barbosa-Neto J.F."/>
            <person name="Bothwell J.H."/>
            <person name="Bouget F.Y."/>
            <person name="Brillet L."/>
            <person name="Cabello-Hurtado F."/>
            <person name="Capella-Gutierrez S."/>
            <person name="Charrier B."/>
            <person name="Cladiere L."/>
            <person name="Cock J.M."/>
            <person name="Coelho S.M."/>
            <person name="Colleoni C."/>
            <person name="Czjzek M."/>
            <person name="Da Silva C."/>
            <person name="Delage L."/>
            <person name="Denoeud F."/>
            <person name="Deschamps P."/>
            <person name="Dittami S.M."/>
            <person name="Gabaldon T."/>
            <person name="Gachon C.M."/>
            <person name="Groisillier A."/>
            <person name="Herve C."/>
            <person name="Jabbari K."/>
            <person name="Katinka M."/>
            <person name="Kloareg B."/>
            <person name="Kowalczyk N."/>
            <person name="Labadie K."/>
            <person name="Leblanc C."/>
            <person name="Lopez P.J."/>
            <person name="McLachlan D.H."/>
            <person name="Meslet-Cladiere L."/>
            <person name="Moustafa A."/>
            <person name="Nehr Z."/>
            <person name="Nyvall Collen P."/>
            <person name="Panaud O."/>
            <person name="Partensky F."/>
            <person name="Poulain J."/>
            <person name="Rensing S.A."/>
            <person name="Rousvoal S."/>
            <person name="Samson G."/>
            <person name="Symeonidi A."/>
            <person name="Weissenbach J."/>
            <person name="Zambounis A."/>
            <person name="Wincker P."/>
            <person name="Boyen C."/>
        </authorList>
    </citation>
    <scope>NUCLEOTIDE SEQUENCE [LARGE SCALE GENOMIC DNA]</scope>
    <source>
        <strain evidence="2">cv. Stackhouse</strain>
    </source>
</reference>
<protein>
    <submittedName>
        <fullName evidence="1">Uncharacterized protein</fullName>
    </submittedName>
</protein>
<evidence type="ECO:0000313" key="1">
    <source>
        <dbReference type="EMBL" id="CDF33138.1"/>
    </source>
</evidence>
<dbReference type="Proteomes" id="UP000012073">
    <property type="component" value="Unassembled WGS sequence"/>
</dbReference>
<dbReference type="RefSeq" id="XP_005712941.1">
    <property type="nucleotide sequence ID" value="XM_005712884.1"/>
</dbReference>
<dbReference type="EMBL" id="HG001635">
    <property type="protein sequence ID" value="CDF33138.1"/>
    <property type="molecule type" value="Genomic_DNA"/>
</dbReference>
<dbReference type="GeneID" id="17320656"/>
<proteinExistence type="predicted"/>
<dbReference type="AlphaFoldDB" id="R7Q5M9"/>
<gene>
    <name evidence="1" type="ORF">CHC_T00001991001</name>
</gene>
<accession>R7Q5M9</accession>
<dbReference type="KEGG" id="ccp:CHC_T00001991001"/>
<sequence length="71" mass="7958">MTEDAAWRLECLGTSELVPQGKANGKIVATSIVSFLLRKLGVKMIKFAAAQIFGWRWRKGQHQSIPSSNIW</sequence>
<evidence type="ECO:0000313" key="2">
    <source>
        <dbReference type="Proteomes" id="UP000012073"/>
    </source>
</evidence>
<name>R7Q5M9_CHOCR</name>
<dbReference type="Gramene" id="CDF33138">
    <property type="protein sequence ID" value="CDF33138"/>
    <property type="gene ID" value="CHC_T00001991001"/>
</dbReference>
<keyword evidence="2" id="KW-1185">Reference proteome</keyword>
<organism evidence="1 2">
    <name type="scientific">Chondrus crispus</name>
    <name type="common">Carrageen Irish moss</name>
    <name type="synonym">Polymorpha crispa</name>
    <dbReference type="NCBI Taxonomy" id="2769"/>
    <lineage>
        <taxon>Eukaryota</taxon>
        <taxon>Rhodophyta</taxon>
        <taxon>Florideophyceae</taxon>
        <taxon>Rhodymeniophycidae</taxon>
        <taxon>Gigartinales</taxon>
        <taxon>Gigartinaceae</taxon>
        <taxon>Chondrus</taxon>
    </lineage>
</organism>